<dbReference type="InterPro" id="IPR008993">
    <property type="entry name" value="TIMP-like_OB-fold"/>
</dbReference>
<keyword evidence="2" id="KW-0732">Signal</keyword>
<comment type="caution">
    <text evidence="3">The sequence shown here is derived from an EMBL/GenBank/DDBJ whole genome shotgun (WGS) entry which is preliminary data.</text>
</comment>
<name>A0ABS3G1B9_9FLAO</name>
<dbReference type="SUPFAM" id="SSF50242">
    <property type="entry name" value="TIMP-like"/>
    <property type="match status" value="1"/>
</dbReference>
<feature type="region of interest" description="Disordered" evidence="1">
    <location>
        <begin position="120"/>
        <end position="141"/>
    </location>
</feature>
<feature type="signal peptide" evidence="2">
    <location>
        <begin position="1"/>
        <end position="19"/>
    </location>
</feature>
<keyword evidence="4" id="KW-1185">Reference proteome</keyword>
<gene>
    <name evidence="3" type="ORF">J0656_01950</name>
</gene>
<dbReference type="Gene3D" id="2.40.50.120">
    <property type="match status" value="1"/>
</dbReference>
<organism evidence="3 4">
    <name type="scientific">Flagellimonas aurea</name>
    <dbReference type="NCBI Taxonomy" id="2915619"/>
    <lineage>
        <taxon>Bacteria</taxon>
        <taxon>Pseudomonadati</taxon>
        <taxon>Bacteroidota</taxon>
        <taxon>Flavobacteriia</taxon>
        <taxon>Flavobacteriales</taxon>
        <taxon>Flavobacteriaceae</taxon>
        <taxon>Flagellimonas</taxon>
    </lineage>
</organism>
<feature type="chain" id="PRO_5045874661" description="Tissue inhibitor of metalloproteinase" evidence="2">
    <location>
        <begin position="20"/>
        <end position="173"/>
    </location>
</feature>
<proteinExistence type="predicted"/>
<evidence type="ECO:0000313" key="3">
    <source>
        <dbReference type="EMBL" id="MBO0352763.1"/>
    </source>
</evidence>
<evidence type="ECO:0000313" key="4">
    <source>
        <dbReference type="Proteomes" id="UP000664044"/>
    </source>
</evidence>
<dbReference type="EMBL" id="JAFLNL010000001">
    <property type="protein sequence ID" value="MBO0352763.1"/>
    <property type="molecule type" value="Genomic_DNA"/>
</dbReference>
<accession>A0ABS3G1B9</accession>
<sequence length="173" mass="19814">MRFPFIILIWILTSSKAIACTCSVPKSLKAIQDYEYEISECIFIGEVLEIDSILSRFTFKVLESFKGLESGTIYIGKYDPMCGPIIDETGKWLIYGSFNDENHIVINHCGLTRSFKRPEHNVSATEPPIPPPLPNKKETESEFEKEIIKWRLRAKSDLENEIKSLQGRNKKAN</sequence>
<dbReference type="Proteomes" id="UP000664044">
    <property type="component" value="Unassembled WGS sequence"/>
</dbReference>
<evidence type="ECO:0000256" key="2">
    <source>
        <dbReference type="SAM" id="SignalP"/>
    </source>
</evidence>
<evidence type="ECO:0008006" key="5">
    <source>
        <dbReference type="Google" id="ProtNLM"/>
    </source>
</evidence>
<protein>
    <recommendedName>
        <fullName evidence="5">Tissue inhibitor of metalloproteinase</fullName>
    </recommendedName>
</protein>
<evidence type="ECO:0000256" key="1">
    <source>
        <dbReference type="SAM" id="MobiDB-lite"/>
    </source>
</evidence>
<reference evidence="3 4" key="1">
    <citation type="submission" date="2021-03" db="EMBL/GenBank/DDBJ databases">
        <title>Muricauda lutimaris sp. nov. and Muricauda ruestringensis sp. nov, two marine members of the Flavobacteriaceae isolated from deep sea sediments of Western Pacific.</title>
        <authorList>
            <person name="Zhao S."/>
            <person name="Liu R."/>
        </authorList>
    </citation>
    <scope>NUCLEOTIDE SEQUENCE [LARGE SCALE GENOMIC DNA]</scope>
    <source>
        <strain evidence="3 4">BC31-1-A7</strain>
    </source>
</reference>
<dbReference type="RefSeq" id="WP_207031125.1">
    <property type="nucleotide sequence ID" value="NZ_JAFLNL010000001.1"/>
</dbReference>